<dbReference type="AlphaFoldDB" id="A0A413LUI1"/>
<proteinExistence type="predicted"/>
<evidence type="ECO:0000313" key="2">
    <source>
        <dbReference type="Proteomes" id="UP001055091"/>
    </source>
</evidence>
<reference evidence="1" key="1">
    <citation type="submission" date="2022-01" db="EMBL/GenBank/DDBJ databases">
        <title>Novel bile acid biosynthetic pathways are enriched in the microbiome of centenarians.</title>
        <authorList>
            <person name="Sato Y."/>
            <person name="Atarashi K."/>
            <person name="Plichta R.D."/>
            <person name="Arai Y."/>
            <person name="Sasajima S."/>
            <person name="Kearney M.S."/>
            <person name="Suda W."/>
            <person name="Takeshita K."/>
            <person name="Sasaki T."/>
            <person name="Okamoto S."/>
            <person name="Skelly N.A."/>
            <person name="Okamura Y."/>
            <person name="Vlamakis H."/>
            <person name="Li Y."/>
            <person name="Tanoue T."/>
            <person name="Takei H."/>
            <person name="Nittono H."/>
            <person name="Narushima S."/>
            <person name="Irie J."/>
            <person name="Itoh H."/>
            <person name="Moriya K."/>
            <person name="Sugiura Y."/>
            <person name="Suematsu M."/>
            <person name="Moritoki N."/>
            <person name="Shibata S."/>
            <person name="Littman R.D."/>
            <person name="Fischbach A.M."/>
            <person name="Uwamino Y."/>
            <person name="Inoue T."/>
            <person name="Honda A."/>
            <person name="Hattori M."/>
            <person name="Murai T."/>
            <person name="Xavier J.R."/>
            <person name="Hirose N."/>
            <person name="Honda K."/>
        </authorList>
    </citation>
    <scope>NUCLEOTIDE SEQUENCE</scope>
    <source>
        <strain evidence="1">CE91-St55</strain>
    </source>
</reference>
<evidence type="ECO:0000313" key="1">
    <source>
        <dbReference type="EMBL" id="GKG99987.1"/>
    </source>
</evidence>
<comment type="caution">
    <text evidence="1">The sequence shown here is derived from an EMBL/GenBank/DDBJ whole genome shotgun (WGS) entry which is preliminary data.</text>
</comment>
<accession>A0A413LUI1</accession>
<name>A0A413LUI1_9FIRM</name>
<sequence length="75" mass="9091">MLIQYNKGKSERPRKIKGFSDLSLFFFHLFQQKSAQNKREERERLHERQNQSLIQPFADNGDINLKFCGYNHKKY</sequence>
<gene>
    <name evidence="1" type="ORF">CE91St55_19690</name>
</gene>
<organism evidence="1 2">
    <name type="scientific">Hungatella hathewayi</name>
    <dbReference type="NCBI Taxonomy" id="154046"/>
    <lineage>
        <taxon>Bacteria</taxon>
        <taxon>Bacillati</taxon>
        <taxon>Bacillota</taxon>
        <taxon>Clostridia</taxon>
        <taxon>Lachnospirales</taxon>
        <taxon>Lachnospiraceae</taxon>
        <taxon>Hungatella</taxon>
    </lineage>
</organism>
<dbReference type="EMBL" id="BQNJ01000001">
    <property type="protein sequence ID" value="GKG99987.1"/>
    <property type="molecule type" value="Genomic_DNA"/>
</dbReference>
<dbReference type="Proteomes" id="UP001055091">
    <property type="component" value="Unassembled WGS sequence"/>
</dbReference>
<protein>
    <submittedName>
        <fullName evidence="1">Uncharacterized protein</fullName>
    </submittedName>
</protein>